<dbReference type="InterPro" id="IPR012677">
    <property type="entry name" value="Nucleotide-bd_a/b_plait_sf"/>
</dbReference>
<feature type="region of interest" description="Disordered" evidence="6">
    <location>
        <begin position="1"/>
        <end position="20"/>
    </location>
</feature>
<feature type="compositionally biased region" description="Basic and acidic residues" evidence="6">
    <location>
        <begin position="360"/>
        <end position="373"/>
    </location>
</feature>
<dbReference type="Gene3D" id="3.30.70.330">
    <property type="match status" value="2"/>
</dbReference>
<dbReference type="EMBL" id="WEKY01058395">
    <property type="protein sequence ID" value="NWI47459.1"/>
    <property type="molecule type" value="Genomic_DNA"/>
</dbReference>
<comment type="similarity">
    <text evidence="2">Belongs to the RRM RBM34 family.</text>
</comment>
<dbReference type="CDD" id="cd12394">
    <property type="entry name" value="RRM1_RBM34"/>
    <property type="match status" value="1"/>
</dbReference>
<feature type="compositionally biased region" description="Basic residues" evidence="6">
    <location>
        <begin position="390"/>
        <end position="407"/>
    </location>
</feature>
<organism evidence="8 9">
    <name type="scientific">Picathartes gymnocephalus</name>
    <name type="common">White-necked rockfowl</name>
    <dbReference type="NCBI Taxonomy" id="175131"/>
    <lineage>
        <taxon>Eukaryota</taxon>
        <taxon>Metazoa</taxon>
        <taxon>Chordata</taxon>
        <taxon>Craniata</taxon>
        <taxon>Vertebrata</taxon>
        <taxon>Euteleostomi</taxon>
        <taxon>Archelosauria</taxon>
        <taxon>Archosauria</taxon>
        <taxon>Dinosauria</taxon>
        <taxon>Saurischia</taxon>
        <taxon>Theropoda</taxon>
        <taxon>Coelurosauria</taxon>
        <taxon>Aves</taxon>
        <taxon>Neognathae</taxon>
        <taxon>Neoaves</taxon>
        <taxon>Telluraves</taxon>
        <taxon>Australaves</taxon>
        <taxon>Passeriformes</taxon>
        <taxon>Picathartidae</taxon>
        <taxon>Picathartes</taxon>
    </lineage>
</organism>
<dbReference type="PROSITE" id="PS50102">
    <property type="entry name" value="RRM"/>
    <property type="match status" value="2"/>
</dbReference>
<feature type="non-terminal residue" evidence="8">
    <location>
        <position position="407"/>
    </location>
</feature>
<evidence type="ECO:0000256" key="2">
    <source>
        <dbReference type="ARBA" id="ARBA00007077"/>
    </source>
</evidence>
<evidence type="ECO:0000256" key="4">
    <source>
        <dbReference type="ARBA" id="ARBA00023242"/>
    </source>
</evidence>
<protein>
    <submittedName>
        <fullName evidence="8">RBM34 protein</fullName>
    </submittedName>
</protein>
<name>A0A851BLW9_PICGY</name>
<evidence type="ECO:0000313" key="8">
    <source>
        <dbReference type="EMBL" id="NWI47459.1"/>
    </source>
</evidence>
<sequence>RGGAGARLPPPAGGKQEREEPYVVGQVSGSLGAAAAPAAPLARLFRAAAPPLLVAVPGVSGNKKRKRAEGEKVSDDQSSSIIQEPPVKAKKARKNECSEAEKKLSERENALEQADEDEDPKLFQNKAKQKKKASQALTKSVVNSAAGTTAKQQKRKRVTDGTADRRTVFVGNLPVSCTVRVLKSLFKKYGQIQSIRFRSLIPAEDTVSKKVAAIKHKMHPNAKFVNAYVVFKEECDAQKALKENGTEIASGFHIRVDTASKTSSHDNKRSVFLGNLSYDICDDAVREHFHVCGDVVGVRVVRDRTTGLGKGFGYVLFENTDAVHLALKLNNSVLMGRKVRVQRIGDKGKAQKSPDQSCAPKDRADKKKKEKSCSNDSFVGEKATPLTKSTKPKKRKTVPRSKAGKNK</sequence>
<keyword evidence="9" id="KW-1185">Reference proteome</keyword>
<dbReference type="PANTHER" id="PTHR23236">
    <property type="entry name" value="EUKARYOTIC TRANSLATION INITIATION FACTOR 4B/4H"/>
    <property type="match status" value="1"/>
</dbReference>
<accession>A0A851BLW9</accession>
<dbReference type="Proteomes" id="UP000631391">
    <property type="component" value="Unassembled WGS sequence"/>
</dbReference>
<dbReference type="PANTHER" id="PTHR23236:SF25">
    <property type="entry name" value="RNA-BINDING PROTEIN 34"/>
    <property type="match status" value="1"/>
</dbReference>
<dbReference type="Pfam" id="PF00076">
    <property type="entry name" value="RRM_1"/>
    <property type="match status" value="2"/>
</dbReference>
<dbReference type="AlphaFoldDB" id="A0A851BLW9"/>
<feature type="region of interest" description="Disordered" evidence="6">
    <location>
        <begin position="53"/>
        <end position="161"/>
    </location>
</feature>
<feature type="compositionally biased region" description="Basic and acidic residues" evidence="6">
    <location>
        <begin position="94"/>
        <end position="110"/>
    </location>
</feature>
<feature type="domain" description="RRM" evidence="7">
    <location>
        <begin position="166"/>
        <end position="261"/>
    </location>
</feature>
<dbReference type="OrthoDB" id="442677at2759"/>
<dbReference type="InterPro" id="IPR035979">
    <property type="entry name" value="RBD_domain_sf"/>
</dbReference>
<proteinExistence type="inferred from homology"/>
<dbReference type="SUPFAM" id="SSF54928">
    <property type="entry name" value="RNA-binding domain, RBD"/>
    <property type="match status" value="2"/>
</dbReference>
<evidence type="ECO:0000313" key="9">
    <source>
        <dbReference type="Proteomes" id="UP000631391"/>
    </source>
</evidence>
<keyword evidence="4" id="KW-0539">Nucleus</keyword>
<comment type="subcellular location">
    <subcellularLocation>
        <location evidence="1">Nucleus</location>
        <location evidence="1">Nucleolus</location>
    </subcellularLocation>
</comment>
<evidence type="ECO:0000259" key="7">
    <source>
        <dbReference type="PROSITE" id="PS50102"/>
    </source>
</evidence>
<dbReference type="FunFam" id="3.30.70.330:FF:000511">
    <property type="entry name" value="RNA binding motif protein 34"/>
    <property type="match status" value="1"/>
</dbReference>
<dbReference type="InterPro" id="IPR000504">
    <property type="entry name" value="RRM_dom"/>
</dbReference>
<evidence type="ECO:0000256" key="6">
    <source>
        <dbReference type="SAM" id="MobiDB-lite"/>
    </source>
</evidence>
<evidence type="ECO:0000256" key="5">
    <source>
        <dbReference type="PROSITE-ProRule" id="PRU00176"/>
    </source>
</evidence>
<feature type="domain" description="RRM" evidence="7">
    <location>
        <begin position="269"/>
        <end position="346"/>
    </location>
</feature>
<keyword evidence="3 5" id="KW-0694">RNA-binding</keyword>
<feature type="compositionally biased region" description="Polar residues" evidence="6">
    <location>
        <begin position="140"/>
        <end position="151"/>
    </location>
</feature>
<dbReference type="SMART" id="SM00360">
    <property type="entry name" value="RRM"/>
    <property type="match status" value="2"/>
</dbReference>
<gene>
    <name evidence="8" type="primary">Rbm34</name>
    <name evidence="8" type="ORF">PICGYM_R12086</name>
</gene>
<reference evidence="8" key="1">
    <citation type="submission" date="2019-10" db="EMBL/GenBank/DDBJ databases">
        <title>Bird 10,000 Genomes (B10K) Project - Family phase.</title>
        <authorList>
            <person name="Zhang G."/>
        </authorList>
    </citation>
    <scope>NUCLEOTIDE SEQUENCE</scope>
    <source>
        <strain evidence="8">B10K-DU-012-30</strain>
        <tissue evidence="8">Muscle</tissue>
    </source>
</reference>
<comment type="caution">
    <text evidence="8">The sequence shown here is derived from an EMBL/GenBank/DDBJ whole genome shotgun (WGS) entry which is preliminary data.</text>
</comment>
<evidence type="ECO:0000256" key="3">
    <source>
        <dbReference type="ARBA" id="ARBA00022884"/>
    </source>
</evidence>
<dbReference type="GO" id="GO:0003723">
    <property type="term" value="F:RNA binding"/>
    <property type="evidence" value="ECO:0007669"/>
    <property type="project" value="UniProtKB-UniRule"/>
</dbReference>
<feature type="non-terminal residue" evidence="8">
    <location>
        <position position="1"/>
    </location>
</feature>
<feature type="region of interest" description="Disordered" evidence="6">
    <location>
        <begin position="344"/>
        <end position="407"/>
    </location>
</feature>
<evidence type="ECO:0000256" key="1">
    <source>
        <dbReference type="ARBA" id="ARBA00004604"/>
    </source>
</evidence>